<sequence>SILQVGSFTAGLDSWTHADIGEGNKPSTAAWNSLKQAIRTDYVIDDDPGGSIHEYTSPAISTAVTPGATCQLDYSVTSDGQRTRFYLEVEYSDASIEFVIIDTAGGAGTVILTLTQSKTIDQVRIEGGRLWEWTEAPSTYFEYIFEVRIFGAG</sequence>
<protein>
    <submittedName>
        <fullName evidence="1">Uncharacterized protein</fullName>
    </submittedName>
</protein>
<accession>A0A0F9C1J6</accession>
<organism evidence="1">
    <name type="scientific">marine sediment metagenome</name>
    <dbReference type="NCBI Taxonomy" id="412755"/>
    <lineage>
        <taxon>unclassified sequences</taxon>
        <taxon>metagenomes</taxon>
        <taxon>ecological metagenomes</taxon>
    </lineage>
</organism>
<proteinExistence type="predicted"/>
<dbReference type="AlphaFoldDB" id="A0A0F9C1J6"/>
<feature type="non-terminal residue" evidence="1">
    <location>
        <position position="1"/>
    </location>
</feature>
<dbReference type="EMBL" id="LAZR01049058">
    <property type="protein sequence ID" value="KKK90531.1"/>
    <property type="molecule type" value="Genomic_DNA"/>
</dbReference>
<evidence type="ECO:0000313" key="1">
    <source>
        <dbReference type="EMBL" id="KKK90531.1"/>
    </source>
</evidence>
<reference evidence="1" key="1">
    <citation type="journal article" date="2015" name="Nature">
        <title>Complex archaea that bridge the gap between prokaryotes and eukaryotes.</title>
        <authorList>
            <person name="Spang A."/>
            <person name="Saw J.H."/>
            <person name="Jorgensen S.L."/>
            <person name="Zaremba-Niedzwiedzka K."/>
            <person name="Martijn J."/>
            <person name="Lind A.E."/>
            <person name="van Eijk R."/>
            <person name="Schleper C."/>
            <person name="Guy L."/>
            <person name="Ettema T.J."/>
        </authorList>
    </citation>
    <scope>NUCLEOTIDE SEQUENCE</scope>
</reference>
<gene>
    <name evidence="1" type="ORF">LCGC14_2722080</name>
</gene>
<comment type="caution">
    <text evidence="1">The sequence shown here is derived from an EMBL/GenBank/DDBJ whole genome shotgun (WGS) entry which is preliminary data.</text>
</comment>
<name>A0A0F9C1J6_9ZZZZ</name>